<reference evidence="1 4" key="2">
    <citation type="journal article" date="2023" name="Sci. Data">
        <title>Genome assembly of the Korean intertidal mud-creeper Batillaria attramentaria.</title>
        <authorList>
            <person name="Patra A.K."/>
            <person name="Ho P.T."/>
            <person name="Jun S."/>
            <person name="Lee S.J."/>
            <person name="Kim Y."/>
            <person name="Won Y.J."/>
        </authorList>
    </citation>
    <scope>NUCLEOTIDE SEQUENCE [LARGE SCALE GENOMIC DNA]</scope>
    <source>
        <strain evidence="1">Wonlab-2016</strain>
    </source>
</reference>
<dbReference type="EMBL" id="JACVVK020000477">
    <property type="protein sequence ID" value="KAK7471823.1"/>
    <property type="molecule type" value="Genomic_DNA"/>
</dbReference>
<dbReference type="EMBL" id="JACVVK020000477">
    <property type="protein sequence ID" value="KAK7471798.1"/>
    <property type="molecule type" value="Genomic_DNA"/>
</dbReference>
<dbReference type="AlphaFoldDB" id="A0ABD0JE32"/>
<dbReference type="EMBL" id="JACVVK020000477">
    <property type="protein sequence ID" value="KAK7471795.1"/>
    <property type="molecule type" value="Genomic_DNA"/>
</dbReference>
<comment type="caution">
    <text evidence="1">The sequence shown here is derived from an EMBL/GenBank/DDBJ whole genome shotgun (WGS) entry which is preliminary data.</text>
</comment>
<dbReference type="Proteomes" id="UP001519460">
    <property type="component" value="Unassembled WGS sequence"/>
</dbReference>
<name>A0ABD0JE32_9CAEN</name>
<protein>
    <submittedName>
        <fullName evidence="1">Uncharacterized protein</fullName>
    </submittedName>
</protein>
<proteinExistence type="predicted"/>
<evidence type="ECO:0000313" key="2">
    <source>
        <dbReference type="EMBL" id="KAK7471798.1"/>
    </source>
</evidence>
<gene>
    <name evidence="1" type="ORF">BaRGS_00035534</name>
    <name evidence="2" type="ORF">BaRGS_00035537</name>
    <name evidence="3" type="ORF">BaRGS_00035562</name>
</gene>
<reference evidence="1" key="3">
    <citation type="submission" date="2023-01" db="EMBL/GenBank/DDBJ databases">
        <authorList>
            <person name="Patra A."/>
        </authorList>
    </citation>
    <scope>NUCLEOTIDE SEQUENCE</scope>
    <source>
        <strain evidence="1">Wonlab-2016</strain>
        <tissue evidence="1">Foot muscle</tissue>
    </source>
</reference>
<evidence type="ECO:0000313" key="3">
    <source>
        <dbReference type="EMBL" id="KAK7471823.1"/>
    </source>
</evidence>
<reference evidence="1" key="1">
    <citation type="submission" date="2020-09" db="EMBL/GenBank/DDBJ databases">
        <authorList>
            <person name="Won Y."/>
        </authorList>
    </citation>
    <scope>NUCLEOTIDE SEQUENCE</scope>
    <source>
        <strain evidence="1">Wonlab-2016</strain>
        <tissue evidence="1">Foot muscle</tissue>
    </source>
</reference>
<keyword evidence="4" id="KW-1185">Reference proteome</keyword>
<accession>A0ABD0JE32</accession>
<evidence type="ECO:0000313" key="1">
    <source>
        <dbReference type="EMBL" id="KAK7471795.1"/>
    </source>
</evidence>
<evidence type="ECO:0000313" key="4">
    <source>
        <dbReference type="Proteomes" id="UP001519460"/>
    </source>
</evidence>
<organism evidence="1 4">
    <name type="scientific">Batillaria attramentaria</name>
    <dbReference type="NCBI Taxonomy" id="370345"/>
    <lineage>
        <taxon>Eukaryota</taxon>
        <taxon>Metazoa</taxon>
        <taxon>Spiralia</taxon>
        <taxon>Lophotrochozoa</taxon>
        <taxon>Mollusca</taxon>
        <taxon>Gastropoda</taxon>
        <taxon>Caenogastropoda</taxon>
        <taxon>Sorbeoconcha</taxon>
        <taxon>Cerithioidea</taxon>
        <taxon>Batillariidae</taxon>
        <taxon>Batillaria</taxon>
    </lineage>
</organism>
<sequence length="85" mass="9157">MGGTDLHVDQEPLYCSRGAPPEVSMGGTDLYLSGTPLEVGMGGTDLYLSGAPLELGMGGTDLNVDQEPLQRWEWVVQTSIYQELL</sequence>